<dbReference type="Proteomes" id="UP000075883">
    <property type="component" value="Unassembled WGS sequence"/>
</dbReference>
<dbReference type="VEuPathDB" id="VectorBase:ACUA018840"/>
<protein>
    <submittedName>
        <fullName evidence="1">Uncharacterized protein</fullName>
    </submittedName>
</protein>
<reference evidence="2" key="1">
    <citation type="submission" date="2013-09" db="EMBL/GenBank/DDBJ databases">
        <title>The Genome Sequence of Anopheles culicifacies species A.</title>
        <authorList>
            <consortium name="The Broad Institute Genomics Platform"/>
            <person name="Neafsey D.E."/>
            <person name="Besansky N."/>
            <person name="Howell P."/>
            <person name="Walton C."/>
            <person name="Young S.K."/>
            <person name="Zeng Q."/>
            <person name="Gargeya S."/>
            <person name="Fitzgerald M."/>
            <person name="Haas B."/>
            <person name="Abouelleil A."/>
            <person name="Allen A.W."/>
            <person name="Alvarado L."/>
            <person name="Arachchi H.M."/>
            <person name="Berlin A.M."/>
            <person name="Chapman S.B."/>
            <person name="Gainer-Dewar J."/>
            <person name="Goldberg J."/>
            <person name="Griggs A."/>
            <person name="Gujja S."/>
            <person name="Hansen M."/>
            <person name="Howarth C."/>
            <person name="Imamovic A."/>
            <person name="Ireland A."/>
            <person name="Larimer J."/>
            <person name="McCowan C."/>
            <person name="Murphy C."/>
            <person name="Pearson M."/>
            <person name="Poon T.W."/>
            <person name="Priest M."/>
            <person name="Roberts A."/>
            <person name="Saif S."/>
            <person name="Shea T."/>
            <person name="Sisk P."/>
            <person name="Sykes S."/>
            <person name="Wortman J."/>
            <person name="Nusbaum C."/>
            <person name="Birren B."/>
        </authorList>
    </citation>
    <scope>NUCLEOTIDE SEQUENCE [LARGE SCALE GENOMIC DNA]</scope>
    <source>
        <strain evidence="2">A-37</strain>
    </source>
</reference>
<dbReference type="PROSITE" id="PS51257">
    <property type="entry name" value="PROKAR_LIPOPROTEIN"/>
    <property type="match status" value="1"/>
</dbReference>
<evidence type="ECO:0000313" key="1">
    <source>
        <dbReference type="EnsemblMetazoa" id="ACUA018840-PA"/>
    </source>
</evidence>
<accession>A0A182MI52</accession>
<proteinExistence type="predicted"/>
<keyword evidence="2" id="KW-1185">Reference proteome</keyword>
<dbReference type="EnsemblMetazoa" id="ACUA018840-RA">
    <property type="protein sequence ID" value="ACUA018840-PA"/>
    <property type="gene ID" value="ACUA018840"/>
</dbReference>
<name>A0A182MI52_9DIPT</name>
<reference evidence="1" key="2">
    <citation type="submission" date="2020-05" db="UniProtKB">
        <authorList>
            <consortium name="EnsemblMetazoa"/>
        </authorList>
    </citation>
    <scope>IDENTIFICATION</scope>
    <source>
        <strain evidence="1">A-37</strain>
    </source>
</reference>
<evidence type="ECO:0000313" key="2">
    <source>
        <dbReference type="Proteomes" id="UP000075883"/>
    </source>
</evidence>
<sequence>MLRGVPSPCPQQTGHWGGGGCVLGHSDGLATVFITGSCPRASGLQLSLAAQQGPRPSAPTQGVPCLAGELATQLRDRMCPASQQAEAVGTQGGLLEEVAPRPAAVPGCAVGATEATCS</sequence>
<dbReference type="EMBL" id="AXCM01023870">
    <property type="status" value="NOT_ANNOTATED_CDS"/>
    <property type="molecule type" value="Genomic_DNA"/>
</dbReference>
<organism evidence="1 2">
    <name type="scientific">Anopheles culicifacies</name>
    <dbReference type="NCBI Taxonomy" id="139723"/>
    <lineage>
        <taxon>Eukaryota</taxon>
        <taxon>Metazoa</taxon>
        <taxon>Ecdysozoa</taxon>
        <taxon>Arthropoda</taxon>
        <taxon>Hexapoda</taxon>
        <taxon>Insecta</taxon>
        <taxon>Pterygota</taxon>
        <taxon>Neoptera</taxon>
        <taxon>Endopterygota</taxon>
        <taxon>Diptera</taxon>
        <taxon>Nematocera</taxon>
        <taxon>Culicoidea</taxon>
        <taxon>Culicidae</taxon>
        <taxon>Anophelinae</taxon>
        <taxon>Anopheles</taxon>
        <taxon>culicifacies species complex</taxon>
    </lineage>
</organism>
<dbReference type="AlphaFoldDB" id="A0A182MI52"/>